<reference evidence="1 2" key="1">
    <citation type="submission" date="2023-07" db="EMBL/GenBank/DDBJ databases">
        <title>Sorghum-associated microbial communities from plants grown in Nebraska, USA.</title>
        <authorList>
            <person name="Schachtman D."/>
        </authorList>
    </citation>
    <scope>NUCLEOTIDE SEQUENCE [LARGE SCALE GENOMIC DNA]</scope>
    <source>
        <strain evidence="1 2">2980</strain>
    </source>
</reference>
<dbReference type="RefSeq" id="WP_310019881.1">
    <property type="nucleotide sequence ID" value="NZ_JAVDUM010000007.1"/>
</dbReference>
<sequence length="167" mass="16682">MEDARLTEGVSRRTLVKGAAWSLPVIAVAAATPLAAASTGTVEGFAVEGTCGLLGALGPGFTVKAGTTPIPVGTTILVQTSGVLALNLISLSGQGLAELNLLSNKQIAITLTAPIPAGSQLNIQWLLSVTVLTTTSATLTLPTGYTAGAGTKSLGSLRQTLILCTPS</sequence>
<name>A0ABU1SCC7_9MICO</name>
<dbReference type="EMBL" id="JAVDUM010000007">
    <property type="protein sequence ID" value="MDR6867255.1"/>
    <property type="molecule type" value="Genomic_DNA"/>
</dbReference>
<organism evidence="1 2">
    <name type="scientific">Microbacterium resistens</name>
    <dbReference type="NCBI Taxonomy" id="156977"/>
    <lineage>
        <taxon>Bacteria</taxon>
        <taxon>Bacillati</taxon>
        <taxon>Actinomycetota</taxon>
        <taxon>Actinomycetes</taxon>
        <taxon>Micrococcales</taxon>
        <taxon>Microbacteriaceae</taxon>
        <taxon>Microbacterium</taxon>
    </lineage>
</organism>
<dbReference type="InterPro" id="IPR006311">
    <property type="entry name" value="TAT_signal"/>
</dbReference>
<evidence type="ECO:0000313" key="2">
    <source>
        <dbReference type="Proteomes" id="UP001259347"/>
    </source>
</evidence>
<keyword evidence="2" id="KW-1185">Reference proteome</keyword>
<accession>A0ABU1SCC7</accession>
<comment type="caution">
    <text evidence="1">The sequence shown here is derived from an EMBL/GenBank/DDBJ whole genome shotgun (WGS) entry which is preliminary data.</text>
</comment>
<dbReference type="Proteomes" id="UP001259347">
    <property type="component" value="Unassembled WGS sequence"/>
</dbReference>
<protein>
    <recommendedName>
        <fullName evidence="3">Secreted protein</fullName>
    </recommendedName>
</protein>
<proteinExistence type="predicted"/>
<gene>
    <name evidence="1" type="ORF">J2Y69_001856</name>
</gene>
<evidence type="ECO:0008006" key="3">
    <source>
        <dbReference type="Google" id="ProtNLM"/>
    </source>
</evidence>
<evidence type="ECO:0000313" key="1">
    <source>
        <dbReference type="EMBL" id="MDR6867255.1"/>
    </source>
</evidence>
<dbReference type="PROSITE" id="PS51318">
    <property type="entry name" value="TAT"/>
    <property type="match status" value="1"/>
</dbReference>